<keyword evidence="3" id="KW-1185">Reference proteome</keyword>
<feature type="non-terminal residue" evidence="2">
    <location>
        <position position="1"/>
    </location>
</feature>
<feature type="region of interest" description="Disordered" evidence="1">
    <location>
        <begin position="30"/>
        <end position="62"/>
    </location>
</feature>
<evidence type="ECO:0000313" key="3">
    <source>
        <dbReference type="Proteomes" id="UP000053958"/>
    </source>
</evidence>
<organism evidence="2 3">
    <name type="scientific">Rasamsonia emersonii (strain ATCC 16479 / CBS 393.64 / IMI 116815)</name>
    <dbReference type="NCBI Taxonomy" id="1408163"/>
    <lineage>
        <taxon>Eukaryota</taxon>
        <taxon>Fungi</taxon>
        <taxon>Dikarya</taxon>
        <taxon>Ascomycota</taxon>
        <taxon>Pezizomycotina</taxon>
        <taxon>Eurotiomycetes</taxon>
        <taxon>Eurotiomycetidae</taxon>
        <taxon>Eurotiales</taxon>
        <taxon>Trichocomaceae</taxon>
        <taxon>Rasamsonia</taxon>
    </lineage>
</organism>
<evidence type="ECO:0000256" key="1">
    <source>
        <dbReference type="SAM" id="MobiDB-lite"/>
    </source>
</evidence>
<proteinExistence type="predicted"/>
<evidence type="ECO:0000313" key="2">
    <source>
        <dbReference type="EMBL" id="KKA17401.1"/>
    </source>
</evidence>
<reference evidence="2 3" key="1">
    <citation type="submission" date="2015-04" db="EMBL/GenBank/DDBJ databases">
        <authorList>
            <person name="Heijne W.H."/>
            <person name="Fedorova N.D."/>
            <person name="Nierman W.C."/>
            <person name="Vollebregt A.W."/>
            <person name="Zhao Z."/>
            <person name="Wu L."/>
            <person name="Kumar M."/>
            <person name="Stam H."/>
            <person name="van den Berg M.A."/>
            <person name="Pel H.J."/>
        </authorList>
    </citation>
    <scope>NUCLEOTIDE SEQUENCE [LARGE SCALE GENOMIC DNA]</scope>
    <source>
        <strain evidence="2 3">CBS 393.64</strain>
    </source>
</reference>
<dbReference type="GeneID" id="25320923"/>
<sequence length="153" mass="16309">SVHSWGRRGLYPHTNGCCAAVLHAEADSSGLSHARPAADPPWPPRHSGARSGVPRGKNTRENHRIQRCMFSARIRSGPQALAGLAFLGVQRRISSQACSDATDRVTEAKFGGVTTPPAGTSVVSELPPVFTGLKFQLQDPKLMERQGCAAADQ</sequence>
<name>A0A0F4YHP8_RASE3</name>
<protein>
    <submittedName>
        <fullName evidence="2">Uncharacterized protein</fullName>
    </submittedName>
</protein>
<dbReference type="RefSeq" id="XP_013324013.1">
    <property type="nucleotide sequence ID" value="XM_013468559.1"/>
</dbReference>
<dbReference type="EMBL" id="LASV01000658">
    <property type="protein sequence ID" value="KKA17401.1"/>
    <property type="molecule type" value="Genomic_DNA"/>
</dbReference>
<comment type="caution">
    <text evidence="2">The sequence shown here is derived from an EMBL/GenBank/DDBJ whole genome shotgun (WGS) entry which is preliminary data.</text>
</comment>
<gene>
    <name evidence="2" type="ORF">T310_8749</name>
</gene>
<accession>A0A0F4YHP8</accession>
<dbReference type="AlphaFoldDB" id="A0A0F4YHP8"/>
<dbReference type="Proteomes" id="UP000053958">
    <property type="component" value="Unassembled WGS sequence"/>
</dbReference>